<evidence type="ECO:0000256" key="2">
    <source>
        <dbReference type="ARBA" id="ARBA00022730"/>
    </source>
</evidence>
<comment type="function">
    <text evidence="7">This is one of the proteins that bind and probably mediate the attachment of the 5S RNA into the large ribosomal subunit, where it forms part of the central protuberance.</text>
</comment>
<evidence type="ECO:0000313" key="9">
    <source>
        <dbReference type="Proteomes" id="UP000769766"/>
    </source>
</evidence>
<dbReference type="InterPro" id="IPR005484">
    <property type="entry name" value="Ribosomal_uL18_bac/plant/anim"/>
</dbReference>
<dbReference type="NCBIfam" id="TIGR00060">
    <property type="entry name" value="L18_bact"/>
    <property type="match status" value="1"/>
</dbReference>
<dbReference type="HAMAP" id="MF_01337_B">
    <property type="entry name" value="Ribosomal_uL18_B"/>
    <property type="match status" value="1"/>
</dbReference>
<name>A0A932G1W1_UNCTE</name>
<evidence type="ECO:0000256" key="3">
    <source>
        <dbReference type="ARBA" id="ARBA00022884"/>
    </source>
</evidence>
<comment type="subunit">
    <text evidence="7">Part of the 50S ribosomal subunit; part of the 5S rRNA/L5/L18/L25 subcomplex. Contacts the 5S and 23S rRNAs.</text>
</comment>
<evidence type="ECO:0000256" key="4">
    <source>
        <dbReference type="ARBA" id="ARBA00022980"/>
    </source>
</evidence>
<evidence type="ECO:0000256" key="1">
    <source>
        <dbReference type="ARBA" id="ARBA00007116"/>
    </source>
</evidence>
<keyword evidence="4 7" id="KW-0689">Ribosomal protein</keyword>
<dbReference type="Pfam" id="PF00861">
    <property type="entry name" value="Ribosomal_L18p"/>
    <property type="match status" value="1"/>
</dbReference>
<dbReference type="CDD" id="cd00432">
    <property type="entry name" value="Ribosomal_L18_L5e"/>
    <property type="match status" value="1"/>
</dbReference>
<dbReference type="AlphaFoldDB" id="A0A932G1W1"/>
<dbReference type="PANTHER" id="PTHR12899">
    <property type="entry name" value="39S RIBOSOMAL PROTEIN L18, MITOCHONDRIAL"/>
    <property type="match status" value="1"/>
</dbReference>
<protein>
    <recommendedName>
        <fullName evidence="6 7">Large ribosomal subunit protein uL18</fullName>
    </recommendedName>
</protein>
<dbReference type="GO" id="GO:0003735">
    <property type="term" value="F:structural constituent of ribosome"/>
    <property type="evidence" value="ECO:0007669"/>
    <property type="project" value="InterPro"/>
</dbReference>
<gene>
    <name evidence="7" type="primary">rplR</name>
    <name evidence="8" type="ORF">HYY20_12415</name>
</gene>
<dbReference type="InterPro" id="IPR004389">
    <property type="entry name" value="Ribosomal_uL18_bac-type"/>
</dbReference>
<evidence type="ECO:0000313" key="8">
    <source>
        <dbReference type="EMBL" id="MBI2877675.1"/>
    </source>
</evidence>
<organism evidence="8 9">
    <name type="scientific">Tectimicrobiota bacterium</name>
    <dbReference type="NCBI Taxonomy" id="2528274"/>
    <lineage>
        <taxon>Bacteria</taxon>
        <taxon>Pseudomonadati</taxon>
        <taxon>Nitrospinota/Tectimicrobiota group</taxon>
        <taxon>Candidatus Tectimicrobiota</taxon>
    </lineage>
</organism>
<comment type="similarity">
    <text evidence="1 7">Belongs to the universal ribosomal protein uL18 family.</text>
</comment>
<keyword evidence="2 7" id="KW-0699">rRNA-binding</keyword>
<evidence type="ECO:0000256" key="7">
    <source>
        <dbReference type="HAMAP-Rule" id="MF_01337"/>
    </source>
</evidence>
<keyword evidence="5 7" id="KW-0687">Ribonucleoprotein</keyword>
<dbReference type="FunFam" id="3.30.420.100:FF:000001">
    <property type="entry name" value="50S ribosomal protein L18"/>
    <property type="match status" value="1"/>
</dbReference>
<dbReference type="PANTHER" id="PTHR12899:SF3">
    <property type="entry name" value="LARGE RIBOSOMAL SUBUNIT PROTEIN UL18M"/>
    <property type="match status" value="1"/>
</dbReference>
<dbReference type="SUPFAM" id="SSF53137">
    <property type="entry name" value="Translational machinery components"/>
    <property type="match status" value="1"/>
</dbReference>
<keyword evidence="3 7" id="KW-0694">RNA-binding</keyword>
<evidence type="ECO:0000256" key="6">
    <source>
        <dbReference type="ARBA" id="ARBA00035197"/>
    </source>
</evidence>
<comment type="caution">
    <text evidence="8">The sequence shown here is derived from an EMBL/GenBank/DDBJ whole genome shotgun (WGS) entry which is preliminary data.</text>
</comment>
<dbReference type="Proteomes" id="UP000769766">
    <property type="component" value="Unassembled WGS sequence"/>
</dbReference>
<dbReference type="InterPro" id="IPR057268">
    <property type="entry name" value="Ribosomal_L18"/>
</dbReference>
<dbReference type="GO" id="GO:0022625">
    <property type="term" value="C:cytosolic large ribosomal subunit"/>
    <property type="evidence" value="ECO:0007669"/>
    <property type="project" value="TreeGrafter"/>
</dbReference>
<reference evidence="8" key="1">
    <citation type="submission" date="2020-07" db="EMBL/GenBank/DDBJ databases">
        <title>Huge and variable diversity of episymbiotic CPR bacteria and DPANN archaea in groundwater ecosystems.</title>
        <authorList>
            <person name="He C.Y."/>
            <person name="Keren R."/>
            <person name="Whittaker M."/>
            <person name="Farag I.F."/>
            <person name="Doudna J."/>
            <person name="Cate J.H.D."/>
            <person name="Banfield J.F."/>
        </authorList>
    </citation>
    <scope>NUCLEOTIDE SEQUENCE</scope>
    <source>
        <strain evidence="8">NC_groundwater_672_Ag_B-0.1um_62_36</strain>
    </source>
</reference>
<sequence length="123" mass="14011">MLTKRERKDPRLIRKRRIRRKVLGTADRPRLTIYKGNRHIYAQIIDDEKGHTLVAASTRGAEFRTRMPQGGKTIDAARMVGEILGEKALAQGIQQVVFDRDGFLYHGKVKALADAVRERGIVF</sequence>
<accession>A0A932G1W1</accession>
<dbReference type="GO" id="GO:0006412">
    <property type="term" value="P:translation"/>
    <property type="evidence" value="ECO:0007669"/>
    <property type="project" value="UniProtKB-UniRule"/>
</dbReference>
<dbReference type="EMBL" id="JACPRF010000379">
    <property type="protein sequence ID" value="MBI2877675.1"/>
    <property type="molecule type" value="Genomic_DNA"/>
</dbReference>
<evidence type="ECO:0000256" key="5">
    <source>
        <dbReference type="ARBA" id="ARBA00023274"/>
    </source>
</evidence>
<dbReference type="Gene3D" id="3.30.420.100">
    <property type="match status" value="1"/>
</dbReference>
<proteinExistence type="inferred from homology"/>
<dbReference type="GO" id="GO:0008097">
    <property type="term" value="F:5S rRNA binding"/>
    <property type="evidence" value="ECO:0007669"/>
    <property type="project" value="TreeGrafter"/>
</dbReference>